<evidence type="ECO:0000259" key="1">
    <source>
        <dbReference type="Pfam" id="PF00899"/>
    </source>
</evidence>
<dbReference type="Gene3D" id="3.40.50.720">
    <property type="entry name" value="NAD(P)-binding Rossmann-like Domain"/>
    <property type="match status" value="1"/>
</dbReference>
<accession>A0A154QIM0</accession>
<name>A0A154QIM0_9GAMM</name>
<keyword evidence="3" id="KW-1185">Reference proteome</keyword>
<protein>
    <submittedName>
        <fullName evidence="2">Thiamine/molybdopterin biosynthesis protein</fullName>
    </submittedName>
</protein>
<dbReference type="InterPro" id="IPR000594">
    <property type="entry name" value="ThiF_NAD_FAD-bd"/>
</dbReference>
<dbReference type="PANTHER" id="PTHR43267:SF1">
    <property type="entry name" value="TRNA THREONYLCARBAMOYLADENOSINE DEHYDRATASE"/>
    <property type="match status" value="1"/>
</dbReference>
<dbReference type="GO" id="GO:0008641">
    <property type="term" value="F:ubiquitin-like modifier activating enzyme activity"/>
    <property type="evidence" value="ECO:0007669"/>
    <property type="project" value="InterPro"/>
</dbReference>
<dbReference type="CDD" id="cd01483">
    <property type="entry name" value="E1_enzyme_family"/>
    <property type="match status" value="1"/>
</dbReference>
<evidence type="ECO:0000313" key="2">
    <source>
        <dbReference type="EMBL" id="KZC24019.1"/>
    </source>
</evidence>
<dbReference type="RefSeq" id="WP_063107720.1">
    <property type="nucleotide sequence ID" value="NZ_LVJS01000036.1"/>
</dbReference>
<dbReference type="GO" id="GO:0061503">
    <property type="term" value="F:tRNA threonylcarbamoyladenosine dehydratase"/>
    <property type="evidence" value="ECO:0007669"/>
    <property type="project" value="TreeGrafter"/>
</dbReference>
<dbReference type="GO" id="GO:0061504">
    <property type="term" value="P:cyclic threonylcarbamoyladenosine biosynthetic process"/>
    <property type="evidence" value="ECO:0007669"/>
    <property type="project" value="TreeGrafter"/>
</dbReference>
<dbReference type="InterPro" id="IPR045886">
    <property type="entry name" value="ThiF/MoeB/HesA"/>
</dbReference>
<sequence>MDERFSRQQFLGPQFDSLATDTEIAIAGLCGGGSHVAQQLAHIGFGRFQLFDADRAEESNTGRMVGLSAQDAAQRRLKTEVITQRILEINPAAVVVAHPGPWQSAAGTLKRCHVVFGCVDRYQPREELERFCRRYLLPYIDIGMDVHGGRLPYQVSGQVILSLPERPCMRCFGFLTDERLREEAHRYGNVGGRPQVVWPNGVLASTAVGALVQLIAPWSGEQPALYIEYDGNRHRLFPSARLAALQNHRCPHFPAGMALGDADWSPGRRVA</sequence>
<dbReference type="AlphaFoldDB" id="A0A154QIM0"/>
<organism evidence="2 3">
    <name type="scientific">Rhodanobacter thiooxydans</name>
    <dbReference type="NCBI Taxonomy" id="416169"/>
    <lineage>
        <taxon>Bacteria</taxon>
        <taxon>Pseudomonadati</taxon>
        <taxon>Pseudomonadota</taxon>
        <taxon>Gammaproteobacteria</taxon>
        <taxon>Lysobacterales</taxon>
        <taxon>Rhodanobacteraceae</taxon>
        <taxon>Rhodanobacter</taxon>
    </lineage>
</organism>
<dbReference type="PANTHER" id="PTHR43267">
    <property type="entry name" value="TRNA THREONYLCARBAMOYLADENOSINE DEHYDRATASE"/>
    <property type="match status" value="1"/>
</dbReference>
<dbReference type="EMBL" id="LVJS01000036">
    <property type="protein sequence ID" value="KZC24019.1"/>
    <property type="molecule type" value="Genomic_DNA"/>
</dbReference>
<gene>
    <name evidence="2" type="ORF">RHOFW104T7_10935</name>
</gene>
<reference evidence="2 3" key="1">
    <citation type="journal article" date="2016" name="MBio">
        <title>Lateral Gene Transfer in a Heavy Metal-Contaminated-Groundwater Microbial Community.</title>
        <authorList>
            <person name="Hemme C.L."/>
            <person name="Green S.J."/>
            <person name="Rishishwar L."/>
            <person name="Prakash O."/>
            <person name="Pettenato A."/>
            <person name="Chakraborty R."/>
            <person name="Deutschbauer A.M."/>
            <person name="Van Nostrand J.D."/>
            <person name="Wu L."/>
            <person name="He Z."/>
            <person name="Jordan I.K."/>
            <person name="Hazen T.C."/>
            <person name="Arkin A.P."/>
            <person name="Kostka J.E."/>
            <person name="Zhou J."/>
        </authorList>
    </citation>
    <scope>NUCLEOTIDE SEQUENCE [LARGE SCALE GENOMIC DNA]</scope>
    <source>
        <strain evidence="2 3">FW104-T7</strain>
    </source>
</reference>
<dbReference type="Pfam" id="PF00899">
    <property type="entry name" value="ThiF"/>
    <property type="match status" value="1"/>
</dbReference>
<comment type="caution">
    <text evidence="2">The sequence shown here is derived from an EMBL/GenBank/DDBJ whole genome shotgun (WGS) entry which is preliminary data.</text>
</comment>
<proteinExistence type="predicted"/>
<feature type="domain" description="THIF-type NAD/FAD binding fold" evidence="1">
    <location>
        <begin position="20"/>
        <end position="251"/>
    </location>
</feature>
<dbReference type="SUPFAM" id="SSF69572">
    <property type="entry name" value="Activating enzymes of the ubiquitin-like proteins"/>
    <property type="match status" value="1"/>
</dbReference>
<dbReference type="InterPro" id="IPR035985">
    <property type="entry name" value="Ubiquitin-activating_enz"/>
</dbReference>
<dbReference type="STRING" id="416169.RHOFW104T7_10935"/>
<dbReference type="Proteomes" id="UP000076131">
    <property type="component" value="Unassembled WGS sequence"/>
</dbReference>
<evidence type="ECO:0000313" key="3">
    <source>
        <dbReference type="Proteomes" id="UP000076131"/>
    </source>
</evidence>